<dbReference type="CDD" id="cd07909">
    <property type="entry name" value="YciF"/>
    <property type="match status" value="1"/>
</dbReference>
<name>A0A7V8V7A2_9BACT</name>
<dbReference type="Proteomes" id="UP000551616">
    <property type="component" value="Unassembled WGS sequence"/>
</dbReference>
<keyword evidence="2" id="KW-1185">Reference proteome</keyword>
<dbReference type="AlphaFoldDB" id="A0A7V8V7A2"/>
<dbReference type="EMBL" id="JABRWO010000009">
    <property type="protein sequence ID" value="MBA2116279.1"/>
    <property type="molecule type" value="Genomic_DNA"/>
</dbReference>
<sequence>MGLFTSKKYETLEELFIAQIEDLYDAEQRLTKALPKMRDAATDAMLKEAFSSHLVETERQVERLEEVFRLIGKSPKAETCEAMKGLLKEGEEMLDAKGNADVLDAGLIAAAQRVEHYEMAGYGTARALANRLGHRDAAELLGVTLEEEANADRKLSSVAETHSNVTAPK</sequence>
<accession>A0A7V8V7A2</accession>
<dbReference type="RefSeq" id="WP_207397689.1">
    <property type="nucleotide sequence ID" value="NZ_JABRWO010000009.1"/>
</dbReference>
<dbReference type="InterPro" id="IPR010287">
    <property type="entry name" value="DUF892_YciF-like"/>
</dbReference>
<organism evidence="1 2">
    <name type="scientific">Bremerella alba</name>
    <dbReference type="NCBI Taxonomy" id="980252"/>
    <lineage>
        <taxon>Bacteria</taxon>
        <taxon>Pseudomonadati</taxon>
        <taxon>Planctomycetota</taxon>
        <taxon>Planctomycetia</taxon>
        <taxon>Pirellulales</taxon>
        <taxon>Pirellulaceae</taxon>
        <taxon>Bremerella</taxon>
    </lineage>
</organism>
<evidence type="ECO:0000313" key="2">
    <source>
        <dbReference type="Proteomes" id="UP000551616"/>
    </source>
</evidence>
<proteinExistence type="predicted"/>
<dbReference type="SUPFAM" id="SSF47240">
    <property type="entry name" value="Ferritin-like"/>
    <property type="match status" value="1"/>
</dbReference>
<dbReference type="PANTHER" id="PTHR30565">
    <property type="entry name" value="PROTEIN YCIF"/>
    <property type="match status" value="1"/>
</dbReference>
<dbReference type="InterPro" id="IPR047114">
    <property type="entry name" value="YciF"/>
</dbReference>
<protein>
    <submittedName>
        <fullName evidence="1">Protein YciF</fullName>
    </submittedName>
</protein>
<dbReference type="InterPro" id="IPR012347">
    <property type="entry name" value="Ferritin-like"/>
</dbReference>
<dbReference type="InterPro" id="IPR009078">
    <property type="entry name" value="Ferritin-like_SF"/>
</dbReference>
<dbReference type="Pfam" id="PF05974">
    <property type="entry name" value="DUF892"/>
    <property type="match status" value="1"/>
</dbReference>
<evidence type="ECO:0000313" key="1">
    <source>
        <dbReference type="EMBL" id="MBA2116279.1"/>
    </source>
</evidence>
<comment type="caution">
    <text evidence="1">The sequence shown here is derived from an EMBL/GenBank/DDBJ whole genome shotgun (WGS) entry which is preliminary data.</text>
</comment>
<reference evidence="1 2" key="1">
    <citation type="submission" date="2020-05" db="EMBL/GenBank/DDBJ databases">
        <title>Bremerella alba sp. nov., a novel planctomycete isolated from the surface of the macroalga Fucus spiralis.</title>
        <authorList>
            <person name="Godinho O."/>
            <person name="Botelho R."/>
            <person name="Albuquerque L."/>
            <person name="Wiegand S."/>
            <person name="Da Costa M.S."/>
            <person name="Lobo-Da-Cunha A."/>
            <person name="Jogler C."/>
            <person name="Lage O.M."/>
        </authorList>
    </citation>
    <scope>NUCLEOTIDE SEQUENCE [LARGE SCALE GENOMIC DNA]</scope>
    <source>
        <strain evidence="1 2">FF15</strain>
    </source>
</reference>
<gene>
    <name evidence="1" type="primary">yciF_2</name>
    <name evidence="1" type="ORF">HOV93_34680</name>
</gene>
<dbReference type="Gene3D" id="1.20.1260.10">
    <property type="match status" value="1"/>
</dbReference>
<dbReference type="PANTHER" id="PTHR30565:SF9">
    <property type="entry name" value="PROTEIN YCIF"/>
    <property type="match status" value="1"/>
</dbReference>